<reference evidence="1 2" key="1">
    <citation type="submission" date="2016-10" db="EMBL/GenBank/DDBJ databases">
        <authorList>
            <person name="de Groot N.N."/>
        </authorList>
    </citation>
    <scope>NUCLEOTIDE SEQUENCE [LARGE SCALE GENOMIC DNA]</scope>
    <source>
        <strain evidence="1 2">CDM_5</strain>
    </source>
</reference>
<gene>
    <name evidence="1" type="ORF">SAMN04488691_10453</name>
</gene>
<evidence type="ECO:0000313" key="2">
    <source>
        <dbReference type="Proteomes" id="UP000183894"/>
    </source>
</evidence>
<accession>A0A1H7PD09</accession>
<proteinExistence type="predicted"/>
<sequence length="331" mass="35655">MSDKSNFSRRSILKGTVGAGIGTAGFSSEVFAKKPPNQKVFNKVRKSNKVQSILDELGEKNLQYEDAETTELSGDSLSLKRVEFDLGYGSLFVGLVNENQVDTAFKFDQESDRTAPNSEYSDVPKSTSAWLYAKKDNVVFYRTATSEEKKAALSRIEKANEDNAIVYLMSDSTNVYVEIPNPSEESISTDEINYSQDSDIDALNDPSQQTQKIVRYTIETTQEDGTFSPASATIQPSGVVDKAAREIAETVIKEAGFASLDELTDTCADETIACAVGIAGQVSGCLRCAPVCTTSITPVTGALCVLCLYGVCSWILTGASCIGAVDCFSNA</sequence>
<dbReference type="PROSITE" id="PS51318">
    <property type="entry name" value="TAT"/>
    <property type="match status" value="1"/>
</dbReference>
<organism evidence="1 2">
    <name type="scientific">Haloferax larsenii</name>
    <dbReference type="NCBI Taxonomy" id="302484"/>
    <lineage>
        <taxon>Archaea</taxon>
        <taxon>Methanobacteriati</taxon>
        <taxon>Methanobacteriota</taxon>
        <taxon>Stenosarchaea group</taxon>
        <taxon>Halobacteria</taxon>
        <taxon>Halobacteriales</taxon>
        <taxon>Haloferacaceae</taxon>
        <taxon>Haloferax</taxon>
    </lineage>
</organism>
<evidence type="ECO:0000313" key="1">
    <source>
        <dbReference type="EMBL" id="SEL33539.1"/>
    </source>
</evidence>
<dbReference type="InterPro" id="IPR006311">
    <property type="entry name" value="TAT_signal"/>
</dbReference>
<dbReference type="AlphaFoldDB" id="A0A1H7PD09"/>
<dbReference type="EMBL" id="FOAD01000004">
    <property type="protein sequence ID" value="SEL33539.1"/>
    <property type="molecule type" value="Genomic_DNA"/>
</dbReference>
<dbReference type="RefSeq" id="WP_139198345.1">
    <property type="nucleotide sequence ID" value="NZ_FOAD01000004.1"/>
</dbReference>
<protein>
    <submittedName>
        <fullName evidence="1">Uncharacterized protein</fullName>
    </submittedName>
</protein>
<name>A0A1H7PD09_HALLR</name>
<dbReference type="Proteomes" id="UP000183894">
    <property type="component" value="Unassembled WGS sequence"/>
</dbReference>